<reference evidence="2" key="1">
    <citation type="journal article" date="2022" name="Plant J.">
        <title>Strategies of tolerance reflected in two North American maple genomes.</title>
        <authorList>
            <person name="McEvoy S.L."/>
            <person name="Sezen U.U."/>
            <person name="Trouern-Trend A."/>
            <person name="McMahon S.M."/>
            <person name="Schaberg P.G."/>
            <person name="Yang J."/>
            <person name="Wegrzyn J.L."/>
            <person name="Swenson N.G."/>
        </authorList>
    </citation>
    <scope>NUCLEOTIDE SEQUENCE</scope>
    <source>
        <strain evidence="2">NS2018</strain>
    </source>
</reference>
<dbReference type="EMBL" id="JAUESC010000387">
    <property type="protein sequence ID" value="KAK0573907.1"/>
    <property type="molecule type" value="Genomic_DNA"/>
</dbReference>
<reference evidence="2" key="2">
    <citation type="submission" date="2023-06" db="EMBL/GenBank/DDBJ databases">
        <authorList>
            <person name="Swenson N.G."/>
            <person name="Wegrzyn J.L."/>
            <person name="Mcevoy S.L."/>
        </authorList>
    </citation>
    <scope>NUCLEOTIDE SEQUENCE</scope>
    <source>
        <strain evidence="2">NS2018</strain>
        <tissue evidence="2">Leaf</tissue>
    </source>
</reference>
<dbReference type="AlphaFoldDB" id="A0AA39RI17"/>
<keyword evidence="3" id="KW-1185">Reference proteome</keyword>
<organism evidence="2 3">
    <name type="scientific">Acer saccharum</name>
    <name type="common">Sugar maple</name>
    <dbReference type="NCBI Taxonomy" id="4024"/>
    <lineage>
        <taxon>Eukaryota</taxon>
        <taxon>Viridiplantae</taxon>
        <taxon>Streptophyta</taxon>
        <taxon>Embryophyta</taxon>
        <taxon>Tracheophyta</taxon>
        <taxon>Spermatophyta</taxon>
        <taxon>Magnoliopsida</taxon>
        <taxon>eudicotyledons</taxon>
        <taxon>Gunneridae</taxon>
        <taxon>Pentapetalae</taxon>
        <taxon>rosids</taxon>
        <taxon>malvids</taxon>
        <taxon>Sapindales</taxon>
        <taxon>Sapindaceae</taxon>
        <taxon>Hippocastanoideae</taxon>
        <taxon>Acereae</taxon>
        <taxon>Acer</taxon>
    </lineage>
</organism>
<comment type="caution">
    <text evidence="2">The sequence shown here is derived from an EMBL/GenBank/DDBJ whole genome shotgun (WGS) entry which is preliminary data.</text>
</comment>
<dbReference type="InterPro" id="IPR027944">
    <property type="entry name" value="SEO_C"/>
</dbReference>
<name>A0AA39RI17_ACESA</name>
<proteinExistence type="predicted"/>
<evidence type="ECO:0000313" key="2">
    <source>
        <dbReference type="EMBL" id="KAK0573907.1"/>
    </source>
</evidence>
<dbReference type="Proteomes" id="UP001168877">
    <property type="component" value="Unassembled WGS sequence"/>
</dbReference>
<sequence>MTILSFDGSDHCWAGIYRGSEMAKAKGETILNSFIEFPSRKKNANDISFISSLNQHLRKTSPAPSRRGSSVLNVTLKWRTSSYTAAAIKL</sequence>
<protein>
    <recommendedName>
        <fullName evidence="1">Sieve element occlusion C-terminal domain-containing protein</fullName>
    </recommendedName>
</protein>
<gene>
    <name evidence="2" type="ORF">LWI29_015319</name>
</gene>
<feature type="domain" description="Sieve element occlusion C-terminal" evidence="1">
    <location>
        <begin position="1"/>
        <end position="62"/>
    </location>
</feature>
<evidence type="ECO:0000313" key="3">
    <source>
        <dbReference type="Proteomes" id="UP001168877"/>
    </source>
</evidence>
<evidence type="ECO:0000259" key="1">
    <source>
        <dbReference type="Pfam" id="PF14577"/>
    </source>
</evidence>
<accession>A0AA39RI17</accession>
<dbReference type="Pfam" id="PF14577">
    <property type="entry name" value="SEO_C"/>
    <property type="match status" value="1"/>
</dbReference>